<dbReference type="AlphaFoldDB" id="A0A1U6ZES2"/>
<dbReference type="InterPro" id="IPR032877">
    <property type="entry name" value="Transposase_HTH"/>
</dbReference>
<dbReference type="InterPro" id="IPR047951">
    <property type="entry name" value="Transpos_ISL3"/>
</dbReference>
<feature type="domain" description="Transposase IS204/IS1001/IS1096/IS1165 helix-turn-helix" evidence="2">
    <location>
        <begin position="95"/>
        <end position="142"/>
    </location>
</feature>
<dbReference type="Pfam" id="PF01610">
    <property type="entry name" value="DDE_Tnp_ISL3"/>
    <property type="match status" value="1"/>
</dbReference>
<sequence length="412" mass="47849">MEELFQNALGISYPWYIESIEFNTEQSRLDIFLNFQRGATFKDNSEDDPSGKEYPAYDTFQKEWRHMNFFQHECYLHARVPRIERDDGKFRLIPPPWSGKLKGLTLLFEAFLIQMCRSMPVNHVSKLTGVSNYRLWTLLELYVNAARFDEDYSELHAIGMDETSADRGHDYITLFVDLEEKKTIFVTDGKGSETVSEFADDLLEHNGKPEQIKQVSCDMSPAFIKGVREKLTEAEITFDKFHIIKIINGAVDRVRREEAKTNPLLTGARYVLLKNENNLTAKQKTIRERLCLPGLNLKSVRALQIRETFQQLYTTTSCEEFEARLKQWYFWATHSKLEPIIKAAKIIKRHWDGVLNWKNSQINNGLLEGLNSVIQAAKRKARGYKKPHFKIMVYLLTGKLDFTKVSKACLPT</sequence>
<feature type="domain" description="Transposase IS204/IS1001/IS1096/IS1165 DDE" evidence="1">
    <location>
        <begin position="158"/>
        <end position="388"/>
    </location>
</feature>
<dbReference type="PANTHER" id="PTHR33498">
    <property type="entry name" value="TRANSPOSASE FOR INSERTION SEQUENCE ELEMENT IS1557"/>
    <property type="match status" value="1"/>
</dbReference>
<evidence type="ECO:0000313" key="3">
    <source>
        <dbReference type="EMBL" id="AKQ76699.1"/>
    </source>
</evidence>
<dbReference type="InterPro" id="IPR002560">
    <property type="entry name" value="Transposase_DDE"/>
</dbReference>
<dbReference type="Pfam" id="PF13542">
    <property type="entry name" value="HTH_Tnp_ISL3"/>
    <property type="match status" value="1"/>
</dbReference>
<organism evidence="3">
    <name type="scientific">Candidatus Endozoicomonas cretensis</name>
    <dbReference type="NCBI Taxonomy" id="1628189"/>
    <lineage>
        <taxon>Bacteria</taxon>
        <taxon>Pseudomonadati</taxon>
        <taxon>Pseudomonadota</taxon>
        <taxon>Gammaproteobacteria</taxon>
        <taxon>Oceanospirillales</taxon>
        <taxon>Endozoicomonadaceae</taxon>
        <taxon>Endozoicomonas</taxon>
    </lineage>
</organism>
<dbReference type="PANTHER" id="PTHR33498:SF1">
    <property type="entry name" value="TRANSPOSASE FOR INSERTION SEQUENCE ELEMENT IS1557"/>
    <property type="match status" value="1"/>
</dbReference>
<proteinExistence type="predicted"/>
<dbReference type="EMBL" id="KP890204">
    <property type="protein sequence ID" value="AKQ76699.1"/>
    <property type="molecule type" value="Genomic_DNA"/>
</dbReference>
<protein>
    <submittedName>
        <fullName evidence="3">Transposase</fullName>
    </submittedName>
</protein>
<accession>A0A1U6ZES2</accession>
<reference evidence="3" key="1">
    <citation type="submission" date="2015-02" db="EMBL/GenBank/DDBJ databases">
        <title>Pathogens from the sea: Endozoicomonas endosymbiont causing epitheliocystis infections in mesocosm cultures of sharpsnout seabream (Diplodus puntazzo) larvae.</title>
        <authorList>
            <person name="Seth-Smith H."/>
        </authorList>
    </citation>
    <scope>NUCLEOTIDE SEQUENCE</scope>
</reference>
<evidence type="ECO:0000259" key="2">
    <source>
        <dbReference type="Pfam" id="PF13542"/>
    </source>
</evidence>
<evidence type="ECO:0000259" key="1">
    <source>
        <dbReference type="Pfam" id="PF01610"/>
    </source>
</evidence>
<dbReference type="NCBIfam" id="NF033550">
    <property type="entry name" value="transpos_ISL3"/>
    <property type="match status" value="1"/>
</dbReference>
<name>A0A1U6ZES2_9GAMM</name>